<dbReference type="EMBL" id="UINC01001316">
    <property type="protein sequence ID" value="SUZ77409.1"/>
    <property type="molecule type" value="Genomic_DNA"/>
</dbReference>
<dbReference type="NCBIfam" id="NF009911">
    <property type="entry name" value="PRK13371.1"/>
    <property type="match status" value="1"/>
</dbReference>
<dbReference type="GO" id="GO:0046872">
    <property type="term" value="F:metal ion binding"/>
    <property type="evidence" value="ECO:0007669"/>
    <property type="project" value="UniProtKB-KW"/>
</dbReference>
<dbReference type="AlphaFoldDB" id="A0A381QGB2"/>
<dbReference type="GO" id="GO:0019288">
    <property type="term" value="P:isopentenyl diphosphate biosynthetic process, methylerythritol 4-phosphate pathway"/>
    <property type="evidence" value="ECO:0007669"/>
    <property type="project" value="InterPro"/>
</dbReference>
<dbReference type="Gene3D" id="3.40.50.11270">
    <property type="match status" value="1"/>
</dbReference>
<evidence type="ECO:0000256" key="7">
    <source>
        <dbReference type="ARBA" id="ARBA00046313"/>
    </source>
</evidence>
<evidence type="ECO:0000256" key="2">
    <source>
        <dbReference type="ARBA" id="ARBA00022485"/>
    </source>
</evidence>
<evidence type="ECO:0000313" key="9">
    <source>
        <dbReference type="EMBL" id="SUZ77409.1"/>
    </source>
</evidence>
<dbReference type="PANTHER" id="PTHR31619:SF5">
    <property type="entry name" value="4-HYDROXY-3-METHYLBUT-2-ENYL DIPHOSPHATE REDUCTASE, CHLOROPLASTIC"/>
    <property type="match status" value="1"/>
</dbReference>
<evidence type="ECO:0000256" key="1">
    <source>
        <dbReference type="ARBA" id="ARBA00001966"/>
    </source>
</evidence>
<accession>A0A381QGB2</accession>
<keyword evidence="4" id="KW-0560">Oxidoreductase</keyword>
<comment type="pathway">
    <text evidence="7">Isoprenoid biosynthesis; isopentenyl diphosphate biosynthesis via DXP pathway; isopentenyl diphosphate from 1-deoxy-D-xylulose 5-phosphate: step 6/6.</text>
</comment>
<protein>
    <recommendedName>
        <fullName evidence="10">4-hydroxy-3-methylbut-2-enyl diphosphate reductase</fullName>
    </recommendedName>
</protein>
<proteinExistence type="predicted"/>
<gene>
    <name evidence="9" type="ORF">METZ01_LOCUS30263</name>
</gene>
<dbReference type="Pfam" id="PF02401">
    <property type="entry name" value="LYTB"/>
    <property type="match status" value="1"/>
</dbReference>
<dbReference type="GO" id="GO:0050992">
    <property type="term" value="P:dimethylallyl diphosphate biosynthetic process"/>
    <property type="evidence" value="ECO:0007669"/>
    <property type="project" value="InterPro"/>
</dbReference>
<dbReference type="GO" id="GO:0051539">
    <property type="term" value="F:4 iron, 4 sulfur cluster binding"/>
    <property type="evidence" value="ECO:0007669"/>
    <property type="project" value="UniProtKB-KW"/>
</dbReference>
<comment type="cofactor">
    <cofactor evidence="1">
        <name>[4Fe-4S] cluster</name>
        <dbReference type="ChEBI" id="CHEBI:49883"/>
    </cofactor>
</comment>
<evidence type="ECO:0000256" key="5">
    <source>
        <dbReference type="ARBA" id="ARBA00023004"/>
    </source>
</evidence>
<dbReference type="PANTHER" id="PTHR31619">
    <property type="entry name" value="4-HYDROXY-3-METHYLBUT-2-ENYL DIPHOSPHATE REDUCTASE, CHLOROPLASTIC"/>
    <property type="match status" value="1"/>
</dbReference>
<evidence type="ECO:0000256" key="8">
    <source>
        <dbReference type="ARBA" id="ARBA00046314"/>
    </source>
</evidence>
<reference evidence="9" key="1">
    <citation type="submission" date="2018-05" db="EMBL/GenBank/DDBJ databases">
        <authorList>
            <person name="Lanie J.A."/>
            <person name="Ng W.-L."/>
            <person name="Kazmierczak K.M."/>
            <person name="Andrzejewski T.M."/>
            <person name="Davidsen T.M."/>
            <person name="Wayne K.J."/>
            <person name="Tettelin H."/>
            <person name="Glass J.I."/>
            <person name="Rusch D."/>
            <person name="Podicherti R."/>
            <person name="Tsui H.-C.T."/>
            <person name="Winkler M.E."/>
        </authorList>
    </citation>
    <scope>NUCLEOTIDE SEQUENCE</scope>
</reference>
<sequence>MEQTYFRKGFGLKKEMQPLIDAEYQSALVERIRARGYADTFGDVTVRLAQEFGFCYGVDRAIDYAYETVHKFPNKKIYLVGEIIHNPHVNQRMTEMGISFIYPQDAGVFDFASVAKEDVVILPAFGVTLNDFETLRGIGCILVDTTCGSVLHVWKRVENYARDGFTAVIHGKYTHEESRATASQVNKFPGGKYIIVRDMAEAELLCDYIAKRPKHLRTEDFKSQFKTKVSAGFDPEVDLEFIGVANQTTMLASESMAIGAKIRESIVERFDEEHTSAHFRSFGTICSATQERQDAVEEMMEKPPDLMLVIGGYNSSNTNHLAHLCRQYTDTFHIQDASCIDVGAGTIKHKVELDPEAEEILDEDWLPQDAFDLGITAGASTPNNKIGEALLRILEIRGITVELTAGLQST</sequence>
<dbReference type="Gene3D" id="3.40.1010.20">
    <property type="entry name" value="4-hydroxy-3-methylbut-2-enyl diphosphate reductase, catalytic domain"/>
    <property type="match status" value="2"/>
</dbReference>
<dbReference type="GO" id="GO:0051745">
    <property type="term" value="F:4-hydroxy-3-methylbut-2-enyl diphosphate reductase activity"/>
    <property type="evidence" value="ECO:0007669"/>
    <property type="project" value="InterPro"/>
</dbReference>
<keyword evidence="6" id="KW-0411">Iron-sulfur</keyword>
<dbReference type="NCBIfam" id="TIGR00216">
    <property type="entry name" value="ispH_lytB"/>
    <property type="match status" value="1"/>
</dbReference>
<evidence type="ECO:0000256" key="3">
    <source>
        <dbReference type="ARBA" id="ARBA00022723"/>
    </source>
</evidence>
<dbReference type="CDD" id="cd13944">
    <property type="entry name" value="lytB_ispH"/>
    <property type="match status" value="1"/>
</dbReference>
<evidence type="ECO:0008006" key="10">
    <source>
        <dbReference type="Google" id="ProtNLM"/>
    </source>
</evidence>
<name>A0A381QGB2_9ZZZZ</name>
<evidence type="ECO:0000256" key="6">
    <source>
        <dbReference type="ARBA" id="ARBA00023014"/>
    </source>
</evidence>
<comment type="pathway">
    <text evidence="8">Isoprenoid biosynthesis; dimethylallyl diphosphate biosynthesis; dimethylallyl diphosphate from (2E)-4-hydroxy-3-methylbutenyl diphosphate: step 1/1.</text>
</comment>
<keyword evidence="5" id="KW-0408">Iron</keyword>
<organism evidence="9">
    <name type="scientific">marine metagenome</name>
    <dbReference type="NCBI Taxonomy" id="408172"/>
    <lineage>
        <taxon>unclassified sequences</taxon>
        <taxon>metagenomes</taxon>
        <taxon>ecological metagenomes</taxon>
    </lineage>
</organism>
<keyword evidence="3" id="KW-0479">Metal-binding</keyword>
<evidence type="ECO:0000256" key="4">
    <source>
        <dbReference type="ARBA" id="ARBA00023002"/>
    </source>
</evidence>
<keyword evidence="2" id="KW-0004">4Fe-4S</keyword>
<dbReference type="InterPro" id="IPR003451">
    <property type="entry name" value="LytB/IspH"/>
</dbReference>